<feature type="non-terminal residue" evidence="2">
    <location>
        <position position="1"/>
    </location>
</feature>
<dbReference type="EMBL" id="CATNWA010019102">
    <property type="protein sequence ID" value="CAI9611276.1"/>
    <property type="molecule type" value="Genomic_DNA"/>
</dbReference>
<proteinExistence type="predicted"/>
<name>A0ABN9GP84_9NEOB</name>
<comment type="caution">
    <text evidence="2">The sequence shown here is derived from an EMBL/GenBank/DDBJ whole genome shotgun (WGS) entry which is preliminary data.</text>
</comment>
<protein>
    <submittedName>
        <fullName evidence="2">Uncharacterized protein</fullName>
    </submittedName>
</protein>
<keyword evidence="3" id="KW-1185">Reference proteome</keyword>
<evidence type="ECO:0000256" key="1">
    <source>
        <dbReference type="SAM" id="MobiDB-lite"/>
    </source>
</evidence>
<gene>
    <name evidence="2" type="ORF">SPARVUS_LOCUS14522837</name>
</gene>
<accession>A0ABN9GP84</accession>
<feature type="compositionally biased region" description="Polar residues" evidence="1">
    <location>
        <begin position="45"/>
        <end position="67"/>
    </location>
</feature>
<feature type="region of interest" description="Disordered" evidence="1">
    <location>
        <begin position="1"/>
        <end position="81"/>
    </location>
</feature>
<reference evidence="2" key="1">
    <citation type="submission" date="2023-05" db="EMBL/GenBank/DDBJ databases">
        <authorList>
            <person name="Stuckert A."/>
        </authorList>
    </citation>
    <scope>NUCLEOTIDE SEQUENCE</scope>
</reference>
<sequence length="81" mass="8479">ASVVRQAGSISIGQVGTGGASGEWSGSQARDQNRRSQQRSESSRVNNKTGTGTQVNKIQGPGKTQHQGRVCKSECPLNTPV</sequence>
<evidence type="ECO:0000313" key="2">
    <source>
        <dbReference type="EMBL" id="CAI9611276.1"/>
    </source>
</evidence>
<organism evidence="2 3">
    <name type="scientific">Staurois parvus</name>
    <dbReference type="NCBI Taxonomy" id="386267"/>
    <lineage>
        <taxon>Eukaryota</taxon>
        <taxon>Metazoa</taxon>
        <taxon>Chordata</taxon>
        <taxon>Craniata</taxon>
        <taxon>Vertebrata</taxon>
        <taxon>Euteleostomi</taxon>
        <taxon>Amphibia</taxon>
        <taxon>Batrachia</taxon>
        <taxon>Anura</taxon>
        <taxon>Neobatrachia</taxon>
        <taxon>Ranoidea</taxon>
        <taxon>Ranidae</taxon>
        <taxon>Staurois</taxon>
    </lineage>
</organism>
<evidence type="ECO:0000313" key="3">
    <source>
        <dbReference type="Proteomes" id="UP001162483"/>
    </source>
</evidence>
<dbReference type="Proteomes" id="UP001162483">
    <property type="component" value="Unassembled WGS sequence"/>
</dbReference>